<name>E6QRQ1_9ZZZZ</name>
<organism evidence="5">
    <name type="scientific">mine drainage metagenome</name>
    <dbReference type="NCBI Taxonomy" id="410659"/>
    <lineage>
        <taxon>unclassified sequences</taxon>
        <taxon>metagenomes</taxon>
        <taxon>ecological metagenomes</taxon>
    </lineage>
</organism>
<dbReference type="EMBL" id="CABR01000057">
    <property type="protein sequence ID" value="CBI09923.1"/>
    <property type="molecule type" value="Genomic_DNA"/>
</dbReference>
<comment type="similarity">
    <text evidence="2">Belongs to the flavin monoamine oxidase family.</text>
</comment>
<evidence type="ECO:0000259" key="4">
    <source>
        <dbReference type="Pfam" id="PF01593"/>
    </source>
</evidence>
<reference evidence="5" key="1">
    <citation type="submission" date="2009-10" db="EMBL/GenBank/DDBJ databases">
        <title>Diversity of trophic interactions inside an arsenic-rich microbial ecosystem.</title>
        <authorList>
            <person name="Bertin P.N."/>
            <person name="Heinrich-Salmeron A."/>
            <person name="Pelletier E."/>
            <person name="Goulhen-Chollet F."/>
            <person name="Arsene-Ploetze F."/>
            <person name="Gallien S."/>
            <person name="Calteau A."/>
            <person name="Vallenet D."/>
            <person name="Casiot C."/>
            <person name="Chane-Woon-Ming B."/>
            <person name="Giloteaux L."/>
            <person name="Barakat M."/>
            <person name="Bonnefoy V."/>
            <person name="Bruneel O."/>
            <person name="Chandler M."/>
            <person name="Cleiss J."/>
            <person name="Duran R."/>
            <person name="Elbaz-Poulichet F."/>
            <person name="Fonknechten N."/>
            <person name="Lauga B."/>
            <person name="Mornico D."/>
            <person name="Ortet P."/>
            <person name="Schaeffer C."/>
            <person name="Siguier P."/>
            <person name="Alexander Thil Smith A."/>
            <person name="Van Dorsselaer A."/>
            <person name="Weissenbach J."/>
            <person name="Medigue C."/>
            <person name="Le Paslier D."/>
        </authorList>
    </citation>
    <scope>NUCLEOTIDE SEQUENCE</scope>
</reference>
<dbReference type="InterPro" id="IPR001613">
    <property type="entry name" value="Flavin_amine_oxidase"/>
</dbReference>
<dbReference type="InterPro" id="IPR002937">
    <property type="entry name" value="Amino_oxidase"/>
</dbReference>
<dbReference type="SUPFAM" id="SSF51905">
    <property type="entry name" value="FAD/NAD(P)-binding domain"/>
    <property type="match status" value="1"/>
</dbReference>
<dbReference type="Pfam" id="PF01593">
    <property type="entry name" value="Amino_oxidase"/>
    <property type="match status" value="1"/>
</dbReference>
<dbReference type="SUPFAM" id="SSF54373">
    <property type="entry name" value="FAD-linked reductases, C-terminal domain"/>
    <property type="match status" value="1"/>
</dbReference>
<accession>E6QRQ1</accession>
<dbReference type="Gene3D" id="3.50.50.60">
    <property type="entry name" value="FAD/NAD(P)-binding domain"/>
    <property type="match status" value="2"/>
</dbReference>
<comment type="caution">
    <text evidence="5">The sequence shown here is derived from an EMBL/GenBank/DDBJ whole genome shotgun (WGS) entry which is preliminary data.</text>
</comment>
<evidence type="ECO:0000256" key="1">
    <source>
        <dbReference type="ARBA" id="ARBA00001974"/>
    </source>
</evidence>
<keyword evidence="3" id="KW-0560">Oxidoreductase</keyword>
<evidence type="ECO:0000313" key="5">
    <source>
        <dbReference type="EMBL" id="CBI09923.1"/>
    </source>
</evidence>
<protein>
    <submittedName>
        <fullName evidence="5">Amine oxidase family, flavin-containing protein</fullName>
    </submittedName>
</protein>
<dbReference type="InterPro" id="IPR036188">
    <property type="entry name" value="FAD/NAD-bd_sf"/>
</dbReference>
<evidence type="ECO:0000256" key="2">
    <source>
        <dbReference type="ARBA" id="ARBA00005995"/>
    </source>
</evidence>
<sequence>MLDTVIVGGGLSGLALAHGLQQQGRTFALYEARDRLGGRILTQYDGDAALDLGPAWFWPRTQPRMARMVAMLGLAAFAQYDQGQVLRLHDPEKVPEIYSTDGIHQGAQRLVGGMARLVQVLAARLPDHAVQLAHELIAVVKRHNHVELHFRNGDGITQVMAQRVVLTVPPRLLEEAVRFDPPLDGVLYQRMRATQTWMANQAKVLVTFPSPFWRAAGLAGNAFVEHEQAMLYEVFDACDAVGEQAALGGFIALTPELRTSFQTGMPLLIESQLTQLFGGEADQGIQHIQDWANERYTCSTLDRIPSAMRPLYDDASLRCSFWDATLYFGGSETAGYAAGYLEGALEAGERVVYLLTHSSGEAQASFAN</sequence>
<dbReference type="InterPro" id="IPR050703">
    <property type="entry name" value="Flavin_MAO"/>
</dbReference>
<dbReference type="PRINTS" id="PR00757">
    <property type="entry name" value="AMINEOXDASEF"/>
</dbReference>
<evidence type="ECO:0000256" key="3">
    <source>
        <dbReference type="ARBA" id="ARBA00023002"/>
    </source>
</evidence>
<proteinExistence type="inferred from homology"/>
<gene>
    <name evidence="5" type="ORF">CARN7_0673</name>
</gene>
<comment type="cofactor">
    <cofactor evidence="1">
        <name>FAD</name>
        <dbReference type="ChEBI" id="CHEBI:57692"/>
    </cofactor>
</comment>
<dbReference type="PANTHER" id="PTHR43563">
    <property type="entry name" value="AMINE OXIDASE"/>
    <property type="match status" value="1"/>
</dbReference>
<feature type="domain" description="Amine oxidase" evidence="4">
    <location>
        <begin position="98"/>
        <end position="352"/>
    </location>
</feature>
<dbReference type="PANTHER" id="PTHR43563:SF14">
    <property type="entry name" value="AMINE OXIDASE"/>
    <property type="match status" value="1"/>
</dbReference>
<dbReference type="Pfam" id="PF13450">
    <property type="entry name" value="NAD_binding_8"/>
    <property type="match status" value="1"/>
</dbReference>
<dbReference type="AlphaFoldDB" id="E6QRQ1"/>
<dbReference type="GO" id="GO:0016491">
    <property type="term" value="F:oxidoreductase activity"/>
    <property type="evidence" value="ECO:0007669"/>
    <property type="project" value="UniProtKB-KW"/>
</dbReference>